<accession>A0A811KAH2</accession>
<keyword evidence="1" id="KW-0175">Coiled coil</keyword>
<comment type="caution">
    <text evidence="2">The sequence shown here is derived from an EMBL/GenBank/DDBJ whole genome shotgun (WGS) entry which is preliminary data.</text>
</comment>
<dbReference type="AlphaFoldDB" id="A0A811KAH2"/>
<gene>
    <name evidence="2" type="ORF">BOKJ2_LOCUS4185</name>
</gene>
<dbReference type="Proteomes" id="UP000783686">
    <property type="component" value="Unassembled WGS sequence"/>
</dbReference>
<reference evidence="2" key="1">
    <citation type="submission" date="2020-09" db="EMBL/GenBank/DDBJ databases">
        <authorList>
            <person name="Kikuchi T."/>
        </authorList>
    </citation>
    <scope>NUCLEOTIDE SEQUENCE</scope>
    <source>
        <strain evidence="2">SH1</strain>
    </source>
</reference>
<keyword evidence="3" id="KW-1185">Reference proteome</keyword>
<evidence type="ECO:0000313" key="2">
    <source>
        <dbReference type="EMBL" id="CAD5212384.1"/>
    </source>
</evidence>
<dbReference type="Proteomes" id="UP000614601">
    <property type="component" value="Unassembled WGS sequence"/>
</dbReference>
<name>A0A811KAH2_9BILA</name>
<protein>
    <submittedName>
        <fullName evidence="2">Uncharacterized protein</fullName>
    </submittedName>
</protein>
<dbReference type="EMBL" id="CAJFDH010000002">
    <property type="protein sequence ID" value="CAD5212384.1"/>
    <property type="molecule type" value="Genomic_DNA"/>
</dbReference>
<feature type="coiled-coil region" evidence="1">
    <location>
        <begin position="131"/>
        <end position="172"/>
    </location>
</feature>
<evidence type="ECO:0000256" key="1">
    <source>
        <dbReference type="SAM" id="Coils"/>
    </source>
</evidence>
<evidence type="ECO:0000313" key="3">
    <source>
        <dbReference type="Proteomes" id="UP000614601"/>
    </source>
</evidence>
<sequence>MDSLLGFLGHNNSGGTPQKTELLFKENNLNAGGQHLSNDTFNNMWLMLLETIAVNQMNEVKEEKKLSTGAEDKICLLQEQLEKLQADNRDLKLLRNKVDVVYKDLVKEEEVALQAFVEHATSLLTKYNAELGRLESINQGKREQIETLEKENKELYSECARLENEVQKMDDEVTYKNHSYIQSIMKQ</sequence>
<proteinExistence type="predicted"/>
<dbReference type="EMBL" id="CAJFCW020000002">
    <property type="protein sequence ID" value="CAG9095771.1"/>
    <property type="molecule type" value="Genomic_DNA"/>
</dbReference>
<organism evidence="2 3">
    <name type="scientific">Bursaphelenchus okinawaensis</name>
    <dbReference type="NCBI Taxonomy" id="465554"/>
    <lineage>
        <taxon>Eukaryota</taxon>
        <taxon>Metazoa</taxon>
        <taxon>Ecdysozoa</taxon>
        <taxon>Nematoda</taxon>
        <taxon>Chromadorea</taxon>
        <taxon>Rhabditida</taxon>
        <taxon>Tylenchina</taxon>
        <taxon>Tylenchomorpha</taxon>
        <taxon>Aphelenchoidea</taxon>
        <taxon>Aphelenchoididae</taxon>
        <taxon>Bursaphelenchus</taxon>
    </lineage>
</organism>